<dbReference type="GO" id="GO:0001664">
    <property type="term" value="F:G protein-coupled receptor binding"/>
    <property type="evidence" value="ECO:0007669"/>
    <property type="project" value="TreeGrafter"/>
</dbReference>
<dbReference type="InterPro" id="IPR027417">
    <property type="entry name" value="P-loop_NTPase"/>
</dbReference>
<proteinExistence type="predicted"/>
<dbReference type="InterPro" id="IPR011025">
    <property type="entry name" value="GproteinA_insert"/>
</dbReference>
<dbReference type="InterPro" id="IPR001019">
    <property type="entry name" value="Gprotein_alpha_su"/>
</dbReference>
<feature type="binding site" evidence="6">
    <location>
        <position position="71"/>
    </location>
    <ligand>
        <name>Mg(2+)</name>
        <dbReference type="ChEBI" id="CHEBI:18420"/>
    </ligand>
</feature>
<dbReference type="SUPFAM" id="SSF47895">
    <property type="entry name" value="Transducin (alpha subunit), insertion domain"/>
    <property type="match status" value="1"/>
</dbReference>
<dbReference type="PROSITE" id="PS51257">
    <property type="entry name" value="PROKAR_LIPOPROTEIN"/>
    <property type="match status" value="1"/>
</dbReference>
<keyword evidence="4" id="KW-0807">Transducer</keyword>
<dbReference type="SUPFAM" id="SSF52540">
    <property type="entry name" value="P-loop containing nucleoside triphosphate hydrolases"/>
    <property type="match status" value="1"/>
</dbReference>
<evidence type="ECO:0000256" key="4">
    <source>
        <dbReference type="ARBA" id="ARBA00023224"/>
    </source>
</evidence>
<dbReference type="OrthoDB" id="5817230at2759"/>
<dbReference type="Pfam" id="PF00503">
    <property type="entry name" value="G-alpha"/>
    <property type="match status" value="1"/>
</dbReference>
<feature type="region of interest" description="Disordered" evidence="7">
    <location>
        <begin position="127"/>
        <end position="161"/>
    </location>
</feature>
<feature type="binding site" evidence="5">
    <location>
        <begin position="296"/>
        <end position="300"/>
    </location>
    <ligand>
        <name>GTP</name>
        <dbReference type="ChEBI" id="CHEBI:37565"/>
    </ligand>
</feature>
<dbReference type="Proteomes" id="UP000193642">
    <property type="component" value="Unassembled WGS sequence"/>
</dbReference>
<evidence type="ECO:0000256" key="2">
    <source>
        <dbReference type="ARBA" id="ARBA00022741"/>
    </source>
</evidence>
<evidence type="ECO:0000313" key="9">
    <source>
        <dbReference type="Proteomes" id="UP000193642"/>
    </source>
</evidence>
<keyword evidence="2 5" id="KW-0547">Nucleotide-binding</keyword>
<dbReference type="PANTHER" id="PTHR10218:SF302">
    <property type="entry name" value="GUANINE NUCLEOTIDE-BINDING PROTEIN ALPHA-5 SUBUNIT"/>
    <property type="match status" value="1"/>
</dbReference>
<dbReference type="GO" id="GO:0005834">
    <property type="term" value="C:heterotrimeric G-protein complex"/>
    <property type="evidence" value="ECO:0007669"/>
    <property type="project" value="TreeGrafter"/>
</dbReference>
<feature type="compositionally biased region" description="Polar residues" evidence="7">
    <location>
        <begin position="142"/>
        <end position="154"/>
    </location>
</feature>
<evidence type="ECO:0000256" key="3">
    <source>
        <dbReference type="ARBA" id="ARBA00023134"/>
    </source>
</evidence>
<evidence type="ECO:0000313" key="8">
    <source>
        <dbReference type="EMBL" id="ORY36931.1"/>
    </source>
</evidence>
<dbReference type="FunFam" id="3.40.50.300:FF:000692">
    <property type="entry name" value="Guanine nucleotide-binding protein subunit alpha"/>
    <property type="match status" value="1"/>
</dbReference>
<sequence length="346" mass="38985">MNNDTKYNDLQIFSTIYGNLSSMGCAASQETDPLSTASRIIDKKLQQERKELEKETAVKLLLLGTGESGKSTLLKQMKIIHGLGFTNDEMIMYRSAIWLNLLTCYQNLTIAMDNLKIPYGFVPPDPKDLEAMELPEEPDINPPSSQQDDSNGPRDSSLDRPPIIKHDKLARYAALQYENLGGKAQVGEVPDAARMMKTSDLLVSSMFSFSNGEPFPADRVAGLDAIWNDSGIQYCFQRAAEFQLIESCAFLMQHRHRICGLGYKPTEEDILSARIMTTSVSETRFRIKDVIYRVFDVGGQKSQRKKWAPLFEDVDAIIFVVAISSYNQVCFEAKDTNRSKFLILYV</sequence>
<keyword evidence="6" id="KW-0460">Magnesium</keyword>
<protein>
    <submittedName>
        <fullName evidence="8">G-alpha-domain-containing protein</fullName>
    </submittedName>
</protein>
<dbReference type="GO" id="GO:0005525">
    <property type="term" value="F:GTP binding"/>
    <property type="evidence" value="ECO:0007669"/>
    <property type="project" value="UniProtKB-KW"/>
</dbReference>
<dbReference type="AlphaFoldDB" id="A0A1Y2BQA5"/>
<dbReference type="GO" id="GO:0003924">
    <property type="term" value="F:GTPase activity"/>
    <property type="evidence" value="ECO:0007669"/>
    <property type="project" value="InterPro"/>
</dbReference>
<evidence type="ECO:0000256" key="7">
    <source>
        <dbReference type="SAM" id="MobiDB-lite"/>
    </source>
</evidence>
<organism evidence="8 9">
    <name type="scientific">Rhizoclosmatium globosum</name>
    <dbReference type="NCBI Taxonomy" id="329046"/>
    <lineage>
        <taxon>Eukaryota</taxon>
        <taxon>Fungi</taxon>
        <taxon>Fungi incertae sedis</taxon>
        <taxon>Chytridiomycota</taxon>
        <taxon>Chytridiomycota incertae sedis</taxon>
        <taxon>Chytridiomycetes</taxon>
        <taxon>Chytridiales</taxon>
        <taxon>Chytriomycetaceae</taxon>
        <taxon>Rhizoclosmatium</taxon>
    </lineage>
</organism>
<feature type="binding site" evidence="5">
    <location>
        <begin position="271"/>
        <end position="277"/>
    </location>
    <ligand>
        <name>GTP</name>
        <dbReference type="ChEBI" id="CHEBI:37565"/>
    </ligand>
</feature>
<dbReference type="Gene3D" id="3.40.50.300">
    <property type="entry name" value="P-loop containing nucleotide triphosphate hydrolases"/>
    <property type="match status" value="2"/>
</dbReference>
<evidence type="ECO:0000256" key="1">
    <source>
        <dbReference type="ARBA" id="ARBA00022723"/>
    </source>
</evidence>
<dbReference type="SMART" id="SM00275">
    <property type="entry name" value="G_alpha"/>
    <property type="match status" value="1"/>
</dbReference>
<evidence type="ECO:0000256" key="6">
    <source>
        <dbReference type="PIRSR" id="PIRSR601019-2"/>
    </source>
</evidence>
<dbReference type="EMBL" id="MCGO01000053">
    <property type="protein sequence ID" value="ORY36931.1"/>
    <property type="molecule type" value="Genomic_DNA"/>
</dbReference>
<dbReference type="PROSITE" id="PS51882">
    <property type="entry name" value="G_ALPHA"/>
    <property type="match status" value="1"/>
</dbReference>
<dbReference type="PANTHER" id="PTHR10218">
    <property type="entry name" value="GTP-BINDING PROTEIN ALPHA SUBUNIT"/>
    <property type="match status" value="1"/>
</dbReference>
<accession>A0A1Y2BQA5</accession>
<dbReference type="PRINTS" id="PR00318">
    <property type="entry name" value="GPROTEINA"/>
</dbReference>
<dbReference type="GO" id="GO:0005737">
    <property type="term" value="C:cytoplasm"/>
    <property type="evidence" value="ECO:0007669"/>
    <property type="project" value="TreeGrafter"/>
</dbReference>
<dbReference type="GO" id="GO:0007188">
    <property type="term" value="P:adenylate cyclase-modulating G protein-coupled receptor signaling pathway"/>
    <property type="evidence" value="ECO:0007669"/>
    <property type="project" value="TreeGrafter"/>
</dbReference>
<keyword evidence="1 6" id="KW-0479">Metal-binding</keyword>
<comment type="caution">
    <text evidence="8">The sequence shown here is derived from an EMBL/GenBank/DDBJ whole genome shotgun (WGS) entry which is preliminary data.</text>
</comment>
<dbReference type="FunFam" id="3.40.50.300:FF:000720">
    <property type="entry name" value="Guanine nucleotide-binding protein G(k) subunit alpha"/>
    <property type="match status" value="1"/>
</dbReference>
<feature type="binding site" evidence="5">
    <location>
        <begin position="67"/>
        <end position="72"/>
    </location>
    <ligand>
        <name>GTP</name>
        <dbReference type="ChEBI" id="CHEBI:37565"/>
    </ligand>
</feature>
<feature type="binding site" evidence="6">
    <location>
        <position position="277"/>
    </location>
    <ligand>
        <name>Mg(2+)</name>
        <dbReference type="ChEBI" id="CHEBI:18420"/>
    </ligand>
</feature>
<dbReference type="GO" id="GO:0031683">
    <property type="term" value="F:G-protein beta/gamma-subunit complex binding"/>
    <property type="evidence" value="ECO:0007669"/>
    <property type="project" value="InterPro"/>
</dbReference>
<keyword evidence="9" id="KW-1185">Reference proteome</keyword>
<dbReference type="STRING" id="329046.A0A1Y2BQA5"/>
<dbReference type="GO" id="GO:0046872">
    <property type="term" value="F:metal ion binding"/>
    <property type="evidence" value="ECO:0007669"/>
    <property type="project" value="UniProtKB-KW"/>
</dbReference>
<keyword evidence="3 5" id="KW-0342">GTP-binding</keyword>
<dbReference type="CDD" id="cd00066">
    <property type="entry name" value="G-alpha"/>
    <property type="match status" value="1"/>
</dbReference>
<name>A0A1Y2BQA5_9FUNG</name>
<evidence type="ECO:0000256" key="5">
    <source>
        <dbReference type="PIRSR" id="PIRSR601019-1"/>
    </source>
</evidence>
<reference evidence="8 9" key="1">
    <citation type="submission" date="2016-07" db="EMBL/GenBank/DDBJ databases">
        <title>Pervasive Adenine N6-methylation of Active Genes in Fungi.</title>
        <authorList>
            <consortium name="DOE Joint Genome Institute"/>
            <person name="Mondo S.J."/>
            <person name="Dannebaum R.O."/>
            <person name="Kuo R.C."/>
            <person name="Labutti K."/>
            <person name="Haridas S."/>
            <person name="Kuo A."/>
            <person name="Salamov A."/>
            <person name="Ahrendt S.R."/>
            <person name="Lipzen A."/>
            <person name="Sullivan W."/>
            <person name="Andreopoulos W.B."/>
            <person name="Clum A."/>
            <person name="Lindquist E."/>
            <person name="Daum C."/>
            <person name="Ramamoorthy G.K."/>
            <person name="Gryganskyi A."/>
            <person name="Culley D."/>
            <person name="Magnuson J.K."/>
            <person name="James T.Y."/>
            <person name="O'Malley M.A."/>
            <person name="Stajich J.E."/>
            <person name="Spatafora J.W."/>
            <person name="Visel A."/>
            <person name="Grigoriev I.V."/>
        </authorList>
    </citation>
    <scope>NUCLEOTIDE SEQUENCE [LARGE SCALE GENOMIC DNA]</scope>
    <source>
        <strain evidence="8 9">JEL800</strain>
    </source>
</reference>
<gene>
    <name evidence="8" type="ORF">BCR33DRAFT_473952</name>
</gene>